<evidence type="ECO:0008006" key="9">
    <source>
        <dbReference type="Google" id="ProtNLM"/>
    </source>
</evidence>
<evidence type="ECO:0000256" key="5">
    <source>
        <dbReference type="ARBA" id="ARBA00023136"/>
    </source>
</evidence>
<accession>A0A9D5ARC3</accession>
<dbReference type="Pfam" id="PF10160">
    <property type="entry name" value="Tmemb_40"/>
    <property type="match status" value="1"/>
</dbReference>
<feature type="transmembrane region" description="Helical" evidence="6">
    <location>
        <begin position="275"/>
        <end position="298"/>
    </location>
</feature>
<dbReference type="Gramene" id="Psat04G0158000-T1">
    <property type="protein sequence ID" value="KAI5416586.1"/>
    <property type="gene ID" value="KIW84_041580"/>
</dbReference>
<dbReference type="EMBL" id="JAMSHJ010000004">
    <property type="protein sequence ID" value="KAI5416586.1"/>
    <property type="molecule type" value="Genomic_DNA"/>
</dbReference>
<feature type="transmembrane region" description="Helical" evidence="6">
    <location>
        <begin position="96"/>
        <end position="117"/>
    </location>
</feature>
<keyword evidence="8" id="KW-1185">Reference proteome</keyword>
<evidence type="ECO:0000313" key="8">
    <source>
        <dbReference type="Proteomes" id="UP001058974"/>
    </source>
</evidence>
<organism evidence="7 8">
    <name type="scientific">Pisum sativum</name>
    <name type="common">Garden pea</name>
    <name type="synonym">Lathyrus oleraceus</name>
    <dbReference type="NCBI Taxonomy" id="3888"/>
    <lineage>
        <taxon>Eukaryota</taxon>
        <taxon>Viridiplantae</taxon>
        <taxon>Streptophyta</taxon>
        <taxon>Embryophyta</taxon>
        <taxon>Tracheophyta</taxon>
        <taxon>Spermatophyta</taxon>
        <taxon>Magnoliopsida</taxon>
        <taxon>eudicotyledons</taxon>
        <taxon>Gunneridae</taxon>
        <taxon>Pentapetalae</taxon>
        <taxon>rosids</taxon>
        <taxon>fabids</taxon>
        <taxon>Fabales</taxon>
        <taxon>Fabaceae</taxon>
        <taxon>Papilionoideae</taxon>
        <taxon>50 kb inversion clade</taxon>
        <taxon>NPAAA clade</taxon>
        <taxon>Hologalegina</taxon>
        <taxon>IRL clade</taxon>
        <taxon>Fabeae</taxon>
        <taxon>Lathyrus</taxon>
    </lineage>
</organism>
<comment type="similarity">
    <text evidence="2">Belongs to the UPF0359 family.</text>
</comment>
<keyword evidence="5 6" id="KW-0472">Membrane</keyword>
<dbReference type="PANTHER" id="PTHR15876">
    <property type="entry name" value="TRANSMEMBRANE PROTEIN ADIPOCYTE-ASSOCIATED 1"/>
    <property type="match status" value="1"/>
</dbReference>
<protein>
    <recommendedName>
        <fullName evidence="9">Transmembrane protein adipocyte-associated 1</fullName>
    </recommendedName>
</protein>
<comment type="subcellular location">
    <subcellularLocation>
        <location evidence="1">Membrane</location>
        <topology evidence="1">Multi-pass membrane protein</topology>
    </subcellularLocation>
</comment>
<dbReference type="AlphaFoldDB" id="A0A9D5ARC3"/>
<feature type="transmembrane region" description="Helical" evidence="6">
    <location>
        <begin position="210"/>
        <end position="233"/>
    </location>
</feature>
<name>A0A9D5ARC3_PEA</name>
<reference evidence="7 8" key="1">
    <citation type="journal article" date="2022" name="Nat. Genet.">
        <title>Improved pea reference genome and pan-genome highlight genomic features and evolutionary characteristics.</title>
        <authorList>
            <person name="Yang T."/>
            <person name="Liu R."/>
            <person name="Luo Y."/>
            <person name="Hu S."/>
            <person name="Wang D."/>
            <person name="Wang C."/>
            <person name="Pandey M.K."/>
            <person name="Ge S."/>
            <person name="Xu Q."/>
            <person name="Li N."/>
            <person name="Li G."/>
            <person name="Huang Y."/>
            <person name="Saxena R.K."/>
            <person name="Ji Y."/>
            <person name="Li M."/>
            <person name="Yan X."/>
            <person name="He Y."/>
            <person name="Liu Y."/>
            <person name="Wang X."/>
            <person name="Xiang C."/>
            <person name="Varshney R.K."/>
            <person name="Ding H."/>
            <person name="Gao S."/>
            <person name="Zong X."/>
        </authorList>
    </citation>
    <scope>NUCLEOTIDE SEQUENCE [LARGE SCALE GENOMIC DNA]</scope>
    <source>
        <strain evidence="7 8">cv. Zhongwan 6</strain>
    </source>
</reference>
<dbReference type="PANTHER" id="PTHR15876:SF10">
    <property type="entry name" value="TRANSMEMBRANE PROTEIN ADIPOCYTE-ASSOCIATED 1"/>
    <property type="match status" value="1"/>
</dbReference>
<feature type="transmembrane region" description="Helical" evidence="6">
    <location>
        <begin position="137"/>
        <end position="162"/>
    </location>
</feature>
<evidence type="ECO:0000256" key="4">
    <source>
        <dbReference type="ARBA" id="ARBA00022989"/>
    </source>
</evidence>
<gene>
    <name evidence="7" type="ORF">KIW84_041580</name>
</gene>
<feature type="transmembrane region" description="Helical" evidence="6">
    <location>
        <begin position="245"/>
        <end position="269"/>
    </location>
</feature>
<evidence type="ECO:0000256" key="6">
    <source>
        <dbReference type="SAM" id="Phobius"/>
    </source>
</evidence>
<proteinExistence type="inferred from homology"/>
<evidence type="ECO:0000256" key="2">
    <source>
        <dbReference type="ARBA" id="ARBA00010125"/>
    </source>
</evidence>
<sequence length="327" mass="37008">HDISIPSSTILLNITPLSLKQPNNVIISHFLLKSIQHGRDPSSMSTSVEGPEGQIYVEDLNFNCNEYDTFVVVSSVLFVLYLAVKARKNINSLYNGGSCIIISYYALLWFVTLLNLARSVLQVWQCTPGKEVAWNMLSLFTASGMLYLEISLMAFLLNNVYINAMETLAHTSTVSGVIVCVDTLLKAIYVFGFGVPLFNRTVGSTHTIMWGLWIIHKLLLAAAYGFILFVQFSKWREKLPPRPTFYNYVVVMFIFNAITLFACGLAGIGSGLGNWLYDFTVLCYHALYLPFLYVTFLADFFREEDFLLDNAYYSEMKDAGFFDADWE</sequence>
<feature type="transmembrane region" description="Helical" evidence="6">
    <location>
        <begin position="67"/>
        <end position="84"/>
    </location>
</feature>
<feature type="transmembrane region" description="Helical" evidence="6">
    <location>
        <begin position="174"/>
        <end position="198"/>
    </location>
</feature>
<keyword evidence="3 6" id="KW-0812">Transmembrane</keyword>
<evidence type="ECO:0000256" key="1">
    <source>
        <dbReference type="ARBA" id="ARBA00004141"/>
    </source>
</evidence>
<evidence type="ECO:0000313" key="7">
    <source>
        <dbReference type="EMBL" id="KAI5416586.1"/>
    </source>
</evidence>
<feature type="non-terminal residue" evidence="7">
    <location>
        <position position="327"/>
    </location>
</feature>
<dbReference type="GO" id="GO:0005886">
    <property type="term" value="C:plasma membrane"/>
    <property type="evidence" value="ECO:0007669"/>
    <property type="project" value="TreeGrafter"/>
</dbReference>
<evidence type="ECO:0000256" key="3">
    <source>
        <dbReference type="ARBA" id="ARBA00022692"/>
    </source>
</evidence>
<comment type="caution">
    <text evidence="7">The sequence shown here is derived from an EMBL/GenBank/DDBJ whole genome shotgun (WGS) entry which is preliminary data.</text>
</comment>
<dbReference type="InterPro" id="IPR018781">
    <property type="entry name" value="TPRA1/CAND2/CAND8"/>
</dbReference>
<dbReference type="GO" id="GO:0004930">
    <property type="term" value="F:G protein-coupled receptor activity"/>
    <property type="evidence" value="ECO:0007669"/>
    <property type="project" value="TreeGrafter"/>
</dbReference>
<keyword evidence="4 6" id="KW-1133">Transmembrane helix</keyword>
<dbReference type="Proteomes" id="UP001058974">
    <property type="component" value="Chromosome 4"/>
</dbReference>